<dbReference type="InterPro" id="IPR002560">
    <property type="entry name" value="Transposase_DDE"/>
</dbReference>
<reference evidence="4 5" key="1">
    <citation type="submission" date="2013-08" db="EMBL/GenBank/DDBJ databases">
        <authorList>
            <person name="Durkin A.S."/>
            <person name="Haft D.R."/>
            <person name="McCorrison J."/>
            <person name="Torralba M."/>
            <person name="Gillis M."/>
            <person name="Haft D.H."/>
            <person name="Methe B."/>
            <person name="Sutton G."/>
            <person name="Nelson K.E."/>
        </authorList>
    </citation>
    <scope>NUCLEOTIDE SEQUENCE [LARGE SCALE GENOMIC DNA]</scope>
    <source>
        <strain evidence="4 5">F0195</strain>
    </source>
</reference>
<gene>
    <name evidence="4" type="ORF">HMPREF1316_2705</name>
</gene>
<accession>U2V2I8</accession>
<dbReference type="EMBL" id="AWEZ01000026">
    <property type="protein sequence ID" value="ERL09577.1"/>
    <property type="molecule type" value="Genomic_DNA"/>
</dbReference>
<feature type="transmembrane region" description="Helical" evidence="1">
    <location>
        <begin position="12"/>
        <end position="35"/>
    </location>
</feature>
<evidence type="ECO:0000259" key="2">
    <source>
        <dbReference type="Pfam" id="PF01610"/>
    </source>
</evidence>
<name>U2V2I8_9ACTN</name>
<dbReference type="Proteomes" id="UP000016638">
    <property type="component" value="Unassembled WGS sequence"/>
</dbReference>
<dbReference type="PANTHER" id="PTHR33498">
    <property type="entry name" value="TRANSPOSASE FOR INSERTION SEQUENCE ELEMENT IS1557"/>
    <property type="match status" value="1"/>
</dbReference>
<dbReference type="InterPro" id="IPR032877">
    <property type="entry name" value="Transposase_HTH"/>
</dbReference>
<evidence type="ECO:0000259" key="3">
    <source>
        <dbReference type="Pfam" id="PF13542"/>
    </source>
</evidence>
<keyword evidence="1" id="KW-1133">Transmembrane helix</keyword>
<keyword evidence="1" id="KW-0812">Transmembrane</keyword>
<organism evidence="4 5">
    <name type="scientific">Olsenella profusa F0195</name>
    <dbReference type="NCBI Taxonomy" id="1125712"/>
    <lineage>
        <taxon>Bacteria</taxon>
        <taxon>Bacillati</taxon>
        <taxon>Actinomycetota</taxon>
        <taxon>Coriobacteriia</taxon>
        <taxon>Coriobacteriales</taxon>
        <taxon>Atopobiaceae</taxon>
        <taxon>Olsenella</taxon>
    </lineage>
</organism>
<dbReference type="STRING" id="1125712.HMPREF1316_2705"/>
<dbReference type="eggNOG" id="COG3464">
    <property type="taxonomic scope" value="Bacteria"/>
</dbReference>
<dbReference type="PANTHER" id="PTHR33498:SF1">
    <property type="entry name" value="TRANSPOSASE FOR INSERTION SEQUENCE ELEMENT IS1557"/>
    <property type="match status" value="1"/>
</dbReference>
<evidence type="ECO:0000313" key="5">
    <source>
        <dbReference type="Proteomes" id="UP000016638"/>
    </source>
</evidence>
<feature type="non-terminal residue" evidence="4">
    <location>
        <position position="231"/>
    </location>
</feature>
<evidence type="ECO:0000256" key="1">
    <source>
        <dbReference type="SAM" id="Phobius"/>
    </source>
</evidence>
<dbReference type="AlphaFoldDB" id="U2V2I8"/>
<proteinExistence type="predicted"/>
<evidence type="ECO:0000313" key="4">
    <source>
        <dbReference type="EMBL" id="ERL09577.1"/>
    </source>
</evidence>
<keyword evidence="1" id="KW-0472">Membrane</keyword>
<dbReference type="InterPro" id="IPR047951">
    <property type="entry name" value="Transpos_ISL3"/>
</dbReference>
<feature type="domain" description="Transposase IS204/IS1001/IS1096/IS1165 DDE" evidence="2">
    <location>
        <begin position="68"/>
        <end position="228"/>
    </location>
</feature>
<feature type="domain" description="Transposase IS204/IS1001/IS1096/IS1165 helix-turn-helix" evidence="3">
    <location>
        <begin position="7"/>
        <end position="53"/>
    </location>
</feature>
<dbReference type="Pfam" id="PF13542">
    <property type="entry name" value="HTH_Tnp_ISL3"/>
    <property type="match status" value="1"/>
</dbReference>
<protein>
    <submittedName>
        <fullName evidence="4">Transposase</fullName>
    </submittedName>
</protein>
<dbReference type="Pfam" id="PF01610">
    <property type="entry name" value="DDE_Tnp_ISL3"/>
    <property type="match status" value="1"/>
</dbReference>
<sequence length="231" mass="25922">MRMPWEVRPNSHFTALFEVQVLVMALSGMTVAAIASRVREGDARVWALLRRAVAEARGSADYSAVERVGIDGTARRRGQSYISTMVDLDARRVVAVTEGRDRGSVGRLCDQLEERGGDRSRVLEVTRDMAEAYSLGVASEMPQAAQTVDRSRVMQLFSRATDRVRCRERRESEEKRAMLAGTKYVWLKRESNLTGRQLAKRAELDPARSRPRTARACQMAEAMRDVYGLPG</sequence>
<comment type="caution">
    <text evidence="4">The sequence shown here is derived from an EMBL/GenBank/DDBJ whole genome shotgun (WGS) entry which is preliminary data.</text>
</comment>
<keyword evidence="5" id="KW-1185">Reference proteome</keyword>